<dbReference type="Gene3D" id="3.30.470.20">
    <property type="entry name" value="ATP-grasp fold, B domain"/>
    <property type="match status" value="1"/>
</dbReference>
<accession>A0A2S7K3J1</accession>
<protein>
    <recommendedName>
        <fullName evidence="3">ATP-grasp domain-containing protein</fullName>
    </recommendedName>
</protein>
<dbReference type="AlphaFoldDB" id="A0A2S7K3J1"/>
<organism evidence="1 2">
    <name type="scientific">Hyphococcus luteus</name>
    <dbReference type="NCBI Taxonomy" id="2058213"/>
    <lineage>
        <taxon>Bacteria</taxon>
        <taxon>Pseudomonadati</taxon>
        <taxon>Pseudomonadota</taxon>
        <taxon>Alphaproteobacteria</taxon>
        <taxon>Parvularculales</taxon>
        <taxon>Parvularculaceae</taxon>
        <taxon>Hyphococcus</taxon>
    </lineage>
</organism>
<evidence type="ECO:0000313" key="1">
    <source>
        <dbReference type="EMBL" id="PQA87065.1"/>
    </source>
</evidence>
<evidence type="ECO:0008006" key="3">
    <source>
        <dbReference type="Google" id="ProtNLM"/>
    </source>
</evidence>
<sequence length="313" mass="35254">MSIFGDFKINGNQLVATETGAEIPLDRGFARDALRIASFVWLVNALRATRMMRGREPRARISFFPKKPRSYYAVWPVCQLADIKIVEDPAEADLHFYFEDREFLTAPRLAPTEKPAFNVNCFDIRKSVVSRIFEEVFGYSLAVDPTTHEGVAVEKSERNGKHDGHIIDCPIAAKQPGHVYQRMVENTFDGREHVDIRTPIVGGRTTPYVFLKKRTRELRFTNDNHRVDLAPIDAMLSADEQEKIAGFAAAMHLDFGGLDILRDRHDGRIYIVDANKTDMGPPAAMKYQDKLTAMRALAEAFAAAIDAKLGQQV</sequence>
<name>A0A2S7K3J1_9PROT</name>
<proteinExistence type="predicted"/>
<reference evidence="1 2" key="1">
    <citation type="submission" date="2017-12" db="EMBL/GenBank/DDBJ databases">
        <authorList>
            <person name="Hurst M.R.H."/>
        </authorList>
    </citation>
    <scope>NUCLEOTIDE SEQUENCE [LARGE SCALE GENOMIC DNA]</scope>
    <source>
        <strain evidence="1 2">SY-3-19</strain>
    </source>
</reference>
<dbReference type="EMBL" id="PJCH01000010">
    <property type="protein sequence ID" value="PQA87065.1"/>
    <property type="molecule type" value="Genomic_DNA"/>
</dbReference>
<dbReference type="Proteomes" id="UP000239504">
    <property type="component" value="Unassembled WGS sequence"/>
</dbReference>
<dbReference type="RefSeq" id="WP_104830623.1">
    <property type="nucleotide sequence ID" value="NZ_PJCH01000010.1"/>
</dbReference>
<evidence type="ECO:0000313" key="2">
    <source>
        <dbReference type="Proteomes" id="UP000239504"/>
    </source>
</evidence>
<dbReference type="OrthoDB" id="8453666at2"/>
<comment type="caution">
    <text evidence="1">The sequence shown here is derived from an EMBL/GenBank/DDBJ whole genome shotgun (WGS) entry which is preliminary data.</text>
</comment>
<keyword evidence="2" id="KW-1185">Reference proteome</keyword>
<gene>
    <name evidence="1" type="ORF">CW354_13520</name>
</gene>
<dbReference type="SUPFAM" id="SSF56059">
    <property type="entry name" value="Glutathione synthetase ATP-binding domain-like"/>
    <property type="match status" value="1"/>
</dbReference>